<comment type="caution">
    <text evidence="1">The sequence shown here is derived from an EMBL/GenBank/DDBJ whole genome shotgun (WGS) entry which is preliminary data.</text>
</comment>
<dbReference type="Proteomes" id="UP000037540">
    <property type="component" value="Unassembled WGS sequence"/>
</dbReference>
<gene>
    <name evidence="1" type="ORF">ADU74_08785</name>
</gene>
<evidence type="ECO:0000313" key="1">
    <source>
        <dbReference type="EMBL" id="KOA86316.1"/>
    </source>
</evidence>
<dbReference type="OrthoDB" id="1923544at2"/>
<dbReference type="AlphaFoldDB" id="A0A9Q1ZBG0"/>
<dbReference type="RefSeq" id="WP_013724312.1">
    <property type="nucleotide sequence ID" value="NZ_LGVO01000050.1"/>
</dbReference>
<organism evidence="1 2">
    <name type="scientific">Clostridium botulinum</name>
    <dbReference type="NCBI Taxonomy" id="1491"/>
    <lineage>
        <taxon>Bacteria</taxon>
        <taxon>Bacillati</taxon>
        <taxon>Bacillota</taxon>
        <taxon>Clostridia</taxon>
        <taxon>Eubacteriales</taxon>
        <taxon>Clostridiaceae</taxon>
        <taxon>Clostridium</taxon>
    </lineage>
</organism>
<accession>A0A9Q1ZBG0</accession>
<sequence>MRLANIIENIIDESLVDIENRLKCNLMVSKWEIENVEDLRTIEGKKVKIYFGVTSPFGGVKLTSFIGSGGGYVPYYIKLTEDKDYKTKVTAIVTGSEFVNGDVAKRNENISKLLIDMCRKDCNNRSFKDKVKYFFD</sequence>
<proteinExistence type="predicted"/>
<protein>
    <submittedName>
        <fullName evidence="1">Uncharacterized protein</fullName>
    </submittedName>
</protein>
<name>A0A9Q1ZBG0_CLOBO</name>
<reference evidence="1 2" key="1">
    <citation type="submission" date="2015-07" db="EMBL/GenBank/DDBJ databases">
        <title>Draft genome sequences of 17 French Clostridium botulinum group III.</title>
        <authorList>
            <person name="Woudstra C."/>
            <person name="Le Marechal C."/>
            <person name="Souillard R."/>
            <person name="Bayon-Auboyer M.-H."/>
            <person name="Dessouter D."/>
            <person name="Fach P."/>
        </authorList>
    </citation>
    <scope>NUCLEOTIDE SEQUENCE [LARGE SCALE GENOMIC DNA]</scope>
    <source>
        <strain evidence="1 2">12LNRI-CD</strain>
    </source>
</reference>
<evidence type="ECO:0000313" key="2">
    <source>
        <dbReference type="Proteomes" id="UP000037540"/>
    </source>
</evidence>
<dbReference type="EMBL" id="LGVR01000047">
    <property type="protein sequence ID" value="KOA86316.1"/>
    <property type="molecule type" value="Genomic_DNA"/>
</dbReference>